<keyword evidence="7" id="KW-1185">Reference proteome</keyword>
<comment type="catalytic activity">
    <reaction evidence="1">
        <text>ATP + protein L-histidine = ADP + protein N-phospho-L-histidine.</text>
        <dbReference type="EC" id="2.7.13.3"/>
    </reaction>
</comment>
<feature type="transmembrane region" description="Helical" evidence="4">
    <location>
        <begin position="970"/>
        <end position="988"/>
    </location>
</feature>
<dbReference type="InterPro" id="IPR036890">
    <property type="entry name" value="HATPase_C_sf"/>
</dbReference>
<dbReference type="FunFam" id="2.60.40.10:FF:000791">
    <property type="entry name" value="Two-component system sensor histidine kinase/response regulator"/>
    <property type="match status" value="1"/>
</dbReference>
<dbReference type="SUPFAM" id="SSF55874">
    <property type="entry name" value="ATPase domain of HSP90 chaperone/DNA topoisomerase II/histidine kinase"/>
    <property type="match status" value="1"/>
</dbReference>
<sequence length="1295" mass="145051">MKYSIKRSIVSRSIIFTLSIFVLVAFDLQAQEIQLETISISNGLASPQVMDVMQDSYGLIWLATGNGVQRYDGYSWKTFRNTIGNPNTLQNNVTFDIEEDQNHDLWIASDKGVTKYDRSTNTFYNYDFEGIFDLALGSGRTFNILADSQGRIWATTAAKEIVLFVPESETWVLAPYEHLDGKKGERSGISFPIIEDKDGGIWAGSSSYGLLHFPKGGAGFKPIEFDQFVDFNSTINGISGLYFDKDGILWITSRLEVHKYNLKTKELRMLAEYDYSLEDIYSSLNSIKEDRDGNIWVLNNFRGVLKFEGNTDSFQEVLIPGNRKINSGGWTHRFTHMLIDSSGIIWFGSLSNGLFKYDPINKPFKYYSNQPEDPNSISPGGIYGLYASTINPGKVFIGTRGHGINVFDSSDKSITKVNFSSERDMFGGSARSIYEQNDGTIWVGTWGDGLIKMDKDYNEIKRYKNDPEDKNSLINNQVRVIREDRTGKLWIGTNGGLEVFDPKTETYKEVVSQYAKSYSEEIITKVKGWLEKEEAIAIIDNVTENKELTKEFEITEKATYFLATVGEGDLASMADFGWLRNPSGETIAGMESFGDSYFAGGAPKNRMIITQLELSPGTYSLRYSSDDSHHYNSWNAPEPEFLPLYGIAIFKQENQAESQAKVVNINEQNAEIIIQDPNISDIEIGKKYIWIASLNAGLTQIDPETNSVKYYTSDPLDPATLSSIQVNDVFEDENGLIWMATYGGINVLDPNTGQISRYTEEDGLPTNFLETILPGENGEMWLSSRNGLIQMIRNESLNKVTFINYNEDDGIGGDVFISLAAEKTPNGDFYFGGDHGLTTFSTIASNKVPPSVIISNLSISNRSIYDMTTDSPLDEDLLSTKAITLRYDQNDLSFEFAALHYANPSKNQYAHMMEGLDEDWVYDNRNFASYTNLEPGTYTFKVIASNAYGVWNEEGTSLLVTILPPWWKTWWAYTLYLVGLGLVIFVAYSELKRRIRVKERAQSLEREVAQSKEIEKAYTKLKATQSQLIQSEKMASLGELTAGIAHEIQNPLNFVNNFSEVSVELIDEMQEELAQGNTEVAIEISNDLKENLGKINHHGKRADSIVKGMLEHSRTNVRDVQPTNLNALADEFLRLSYHGLRAKDKNFNADFSTELAPSLPKVDVVSQDIGRVILNLINNAFYAVDSRSKDLKSKGDDLGDYQPKVIVRSRLVDLAGISSGVEISVEDNGEGIPKAIKDKIFQPFFTTKPTGSGTGLGLSMSYDIIKAHGGDLRVKSVEGEGTEMIIFLPIKEQLV</sequence>
<dbReference type="EC" id="2.7.13.3" evidence="2"/>
<dbReference type="InterPro" id="IPR005467">
    <property type="entry name" value="His_kinase_dom"/>
</dbReference>
<dbReference type="EMBL" id="QLLK01000001">
    <property type="protein sequence ID" value="RAI94851.1"/>
    <property type="molecule type" value="Genomic_DNA"/>
</dbReference>
<dbReference type="Pfam" id="PF07494">
    <property type="entry name" value="Reg_prop"/>
    <property type="match status" value="2"/>
</dbReference>
<dbReference type="Gene3D" id="2.60.40.10">
    <property type="entry name" value="Immunoglobulins"/>
    <property type="match status" value="1"/>
</dbReference>
<gene>
    <name evidence="6" type="ORF">LV83_00098</name>
</gene>
<dbReference type="Pfam" id="PF07495">
    <property type="entry name" value="Y_Y_Y"/>
    <property type="match status" value="1"/>
</dbReference>
<evidence type="ECO:0000259" key="5">
    <source>
        <dbReference type="PROSITE" id="PS50109"/>
    </source>
</evidence>
<dbReference type="InterPro" id="IPR003661">
    <property type="entry name" value="HisK_dim/P_dom"/>
</dbReference>
<keyword evidence="4" id="KW-1133">Transmembrane helix</keyword>
<evidence type="ECO:0000313" key="6">
    <source>
        <dbReference type="EMBL" id="RAI94851.1"/>
    </source>
</evidence>
<keyword evidence="4" id="KW-0472">Membrane</keyword>
<dbReference type="PROSITE" id="PS50109">
    <property type="entry name" value="HIS_KIN"/>
    <property type="match status" value="1"/>
</dbReference>
<dbReference type="Gene3D" id="3.30.565.10">
    <property type="entry name" value="Histidine kinase-like ATPase, C-terminal domain"/>
    <property type="match status" value="1"/>
</dbReference>
<dbReference type="Pfam" id="PF02518">
    <property type="entry name" value="HATPase_c"/>
    <property type="match status" value="1"/>
</dbReference>
<keyword evidence="4" id="KW-0812">Transmembrane</keyword>
<dbReference type="RefSeq" id="WP_111609564.1">
    <property type="nucleotide sequence ID" value="NZ_QLLK01000001.1"/>
</dbReference>
<dbReference type="InterPro" id="IPR004358">
    <property type="entry name" value="Sig_transdc_His_kin-like_C"/>
</dbReference>
<dbReference type="CDD" id="cd00082">
    <property type="entry name" value="HisKA"/>
    <property type="match status" value="1"/>
</dbReference>
<evidence type="ECO:0000256" key="2">
    <source>
        <dbReference type="ARBA" id="ARBA00012438"/>
    </source>
</evidence>
<evidence type="ECO:0000313" key="7">
    <source>
        <dbReference type="Proteomes" id="UP000249610"/>
    </source>
</evidence>
<dbReference type="GO" id="GO:0000155">
    <property type="term" value="F:phosphorelay sensor kinase activity"/>
    <property type="evidence" value="ECO:0007669"/>
    <property type="project" value="InterPro"/>
</dbReference>
<dbReference type="Gene3D" id="2.130.10.10">
    <property type="entry name" value="YVTN repeat-like/Quinoprotein amine dehydrogenase"/>
    <property type="match status" value="3"/>
</dbReference>
<dbReference type="InterPro" id="IPR036097">
    <property type="entry name" value="HisK_dim/P_sf"/>
</dbReference>
<dbReference type="Proteomes" id="UP000249610">
    <property type="component" value="Unassembled WGS sequence"/>
</dbReference>
<dbReference type="OrthoDB" id="9806995at2"/>
<evidence type="ECO:0000256" key="4">
    <source>
        <dbReference type="SAM" id="Phobius"/>
    </source>
</evidence>
<reference evidence="6 7" key="1">
    <citation type="submission" date="2018-06" db="EMBL/GenBank/DDBJ databases">
        <title>Genomic Encyclopedia of Archaeal and Bacterial Type Strains, Phase II (KMG-II): from individual species to whole genera.</title>
        <authorList>
            <person name="Goeker M."/>
        </authorList>
    </citation>
    <scope>NUCLEOTIDE SEQUENCE [LARGE SCALE GENOMIC DNA]</scope>
    <source>
        <strain evidence="6 7">DSM 23446</strain>
    </source>
</reference>
<keyword evidence="3" id="KW-0597">Phosphoprotein</keyword>
<dbReference type="InterPro" id="IPR015943">
    <property type="entry name" value="WD40/YVTN_repeat-like_dom_sf"/>
</dbReference>
<dbReference type="InterPro" id="IPR011123">
    <property type="entry name" value="Y_Y_Y"/>
</dbReference>
<dbReference type="SMART" id="SM00387">
    <property type="entry name" value="HATPase_c"/>
    <property type="match status" value="1"/>
</dbReference>
<dbReference type="PANTHER" id="PTHR43547:SF2">
    <property type="entry name" value="HYBRID SIGNAL TRANSDUCTION HISTIDINE KINASE C"/>
    <property type="match status" value="1"/>
</dbReference>
<dbReference type="SUPFAM" id="SSF47384">
    <property type="entry name" value="Homodimeric domain of signal transducing histidine kinase"/>
    <property type="match status" value="1"/>
</dbReference>
<dbReference type="SUPFAM" id="SSF63829">
    <property type="entry name" value="Calcium-dependent phosphotriesterase"/>
    <property type="match status" value="3"/>
</dbReference>
<name>A0A327PU83_9BACT</name>
<dbReference type="InterPro" id="IPR003594">
    <property type="entry name" value="HATPase_dom"/>
</dbReference>
<dbReference type="Gene3D" id="1.10.287.130">
    <property type="match status" value="1"/>
</dbReference>
<dbReference type="PRINTS" id="PR00344">
    <property type="entry name" value="BCTRLSENSOR"/>
</dbReference>
<protein>
    <recommendedName>
        <fullName evidence="2">histidine kinase</fullName>
        <ecNumber evidence="2">2.7.13.3</ecNumber>
    </recommendedName>
</protein>
<proteinExistence type="predicted"/>
<organism evidence="6 7">
    <name type="scientific">Algoriphagus yeomjeoni</name>
    <dbReference type="NCBI Taxonomy" id="291403"/>
    <lineage>
        <taxon>Bacteria</taxon>
        <taxon>Pseudomonadati</taxon>
        <taxon>Bacteroidota</taxon>
        <taxon>Cytophagia</taxon>
        <taxon>Cytophagales</taxon>
        <taxon>Cyclobacteriaceae</taxon>
        <taxon>Algoriphagus</taxon>
    </lineage>
</organism>
<dbReference type="InterPro" id="IPR011110">
    <property type="entry name" value="Reg_prop"/>
</dbReference>
<evidence type="ECO:0000256" key="3">
    <source>
        <dbReference type="ARBA" id="ARBA00022553"/>
    </source>
</evidence>
<dbReference type="PANTHER" id="PTHR43547">
    <property type="entry name" value="TWO-COMPONENT HISTIDINE KINASE"/>
    <property type="match status" value="1"/>
</dbReference>
<accession>A0A327PU83</accession>
<comment type="caution">
    <text evidence="6">The sequence shown here is derived from an EMBL/GenBank/DDBJ whole genome shotgun (WGS) entry which is preliminary data.</text>
</comment>
<feature type="domain" description="Histidine kinase" evidence="5">
    <location>
        <begin position="1043"/>
        <end position="1292"/>
    </location>
</feature>
<evidence type="ECO:0000256" key="1">
    <source>
        <dbReference type="ARBA" id="ARBA00000085"/>
    </source>
</evidence>
<dbReference type="InterPro" id="IPR013783">
    <property type="entry name" value="Ig-like_fold"/>
</dbReference>